<keyword evidence="1" id="KW-0808">Transferase</keyword>
<dbReference type="PROSITE" id="PS00108">
    <property type="entry name" value="PROTEIN_KINASE_ST"/>
    <property type="match status" value="1"/>
</dbReference>
<dbReference type="InterPro" id="IPR017441">
    <property type="entry name" value="Protein_kinase_ATP_BS"/>
</dbReference>
<keyword evidence="3" id="KW-0418">Kinase</keyword>
<dbReference type="GO" id="GO:0005524">
    <property type="term" value="F:ATP binding"/>
    <property type="evidence" value="ECO:0007669"/>
    <property type="project" value="UniProtKB-UniRule"/>
</dbReference>
<dbReference type="Gene3D" id="3.30.200.20">
    <property type="entry name" value="Phosphorylase Kinase, domain 1"/>
    <property type="match status" value="1"/>
</dbReference>
<evidence type="ECO:0000259" key="8">
    <source>
        <dbReference type="PROSITE" id="PS50011"/>
    </source>
</evidence>
<evidence type="ECO:0000256" key="5">
    <source>
        <dbReference type="ARBA" id="ARBA00037982"/>
    </source>
</evidence>
<dbReference type="PANTHER" id="PTHR11042">
    <property type="entry name" value="EUKARYOTIC TRANSLATION INITIATION FACTOR 2-ALPHA KINASE EIF2-ALPHA KINASE -RELATED"/>
    <property type="match status" value="1"/>
</dbReference>
<dbReference type="GO" id="GO:0004694">
    <property type="term" value="F:eukaryotic translation initiation factor 2alpha kinase activity"/>
    <property type="evidence" value="ECO:0007669"/>
    <property type="project" value="TreeGrafter"/>
</dbReference>
<dbReference type="InterPro" id="IPR000719">
    <property type="entry name" value="Prot_kinase_dom"/>
</dbReference>
<evidence type="ECO:0000313" key="9">
    <source>
        <dbReference type="EMBL" id="KAK3203667.1"/>
    </source>
</evidence>
<organism evidence="9 10">
    <name type="scientific">Pseudopithomyces chartarum</name>
    <dbReference type="NCBI Taxonomy" id="1892770"/>
    <lineage>
        <taxon>Eukaryota</taxon>
        <taxon>Fungi</taxon>
        <taxon>Dikarya</taxon>
        <taxon>Ascomycota</taxon>
        <taxon>Pezizomycotina</taxon>
        <taxon>Dothideomycetes</taxon>
        <taxon>Pleosporomycetidae</taxon>
        <taxon>Pleosporales</taxon>
        <taxon>Massarineae</taxon>
        <taxon>Didymosphaeriaceae</taxon>
        <taxon>Pseudopithomyces</taxon>
    </lineage>
</organism>
<dbReference type="PROSITE" id="PS00107">
    <property type="entry name" value="PROTEIN_KINASE_ATP"/>
    <property type="match status" value="1"/>
</dbReference>
<feature type="domain" description="Protein kinase" evidence="8">
    <location>
        <begin position="222"/>
        <end position="662"/>
    </location>
</feature>
<dbReference type="PROSITE" id="PS50011">
    <property type="entry name" value="PROTEIN_KINASE_DOM"/>
    <property type="match status" value="1"/>
</dbReference>
<evidence type="ECO:0000256" key="7">
    <source>
        <dbReference type="SAM" id="MobiDB-lite"/>
    </source>
</evidence>
<comment type="caution">
    <text evidence="9">The sequence shown here is derived from an EMBL/GenBank/DDBJ whole genome shotgun (WGS) entry which is preliminary data.</text>
</comment>
<dbReference type="InterPro" id="IPR008271">
    <property type="entry name" value="Ser/Thr_kinase_AS"/>
</dbReference>
<feature type="compositionally biased region" description="Low complexity" evidence="7">
    <location>
        <begin position="41"/>
        <end position="62"/>
    </location>
</feature>
<feature type="region of interest" description="Disordered" evidence="7">
    <location>
        <begin position="1"/>
        <end position="68"/>
    </location>
</feature>
<dbReference type="InterPro" id="IPR050339">
    <property type="entry name" value="CC_SR_Kinase"/>
</dbReference>
<evidence type="ECO:0000256" key="3">
    <source>
        <dbReference type="ARBA" id="ARBA00022777"/>
    </source>
</evidence>
<dbReference type="GO" id="GO:0005737">
    <property type="term" value="C:cytoplasm"/>
    <property type="evidence" value="ECO:0007669"/>
    <property type="project" value="TreeGrafter"/>
</dbReference>
<dbReference type="PANTHER" id="PTHR11042:SF187">
    <property type="entry name" value="EUKARYOTIC TRANSLATION INITIATION FACTOR 2-ALPHA KINASE 2"/>
    <property type="match status" value="1"/>
</dbReference>
<dbReference type="AlphaFoldDB" id="A0AAN6LT95"/>
<evidence type="ECO:0000313" key="10">
    <source>
        <dbReference type="Proteomes" id="UP001280581"/>
    </source>
</evidence>
<dbReference type="Pfam" id="PF00069">
    <property type="entry name" value="Pkinase"/>
    <property type="match status" value="2"/>
</dbReference>
<protein>
    <recommendedName>
        <fullName evidence="8">Protein kinase domain-containing protein</fullName>
    </recommendedName>
</protein>
<dbReference type="SMART" id="SM00220">
    <property type="entry name" value="S_TKc"/>
    <property type="match status" value="1"/>
</dbReference>
<reference evidence="9 10" key="1">
    <citation type="submission" date="2021-02" db="EMBL/GenBank/DDBJ databases">
        <title>Genome assembly of Pseudopithomyces chartarum.</title>
        <authorList>
            <person name="Jauregui R."/>
            <person name="Singh J."/>
            <person name="Voisey C."/>
        </authorList>
    </citation>
    <scope>NUCLEOTIDE SEQUENCE [LARGE SCALE GENOMIC DNA]</scope>
    <source>
        <strain evidence="9 10">AGR01</strain>
    </source>
</reference>
<evidence type="ECO:0000256" key="2">
    <source>
        <dbReference type="ARBA" id="ARBA00022741"/>
    </source>
</evidence>
<evidence type="ECO:0000256" key="6">
    <source>
        <dbReference type="PROSITE-ProRule" id="PRU10141"/>
    </source>
</evidence>
<feature type="binding site" evidence="6">
    <location>
        <position position="251"/>
    </location>
    <ligand>
        <name>ATP</name>
        <dbReference type="ChEBI" id="CHEBI:30616"/>
    </ligand>
</feature>
<sequence length="667" mass="73098">MSMFRKPGDSSSSGDESSSVREEASTGADADPISRVNTIESTSSAHLSLTSGGTSSSSRTGLPRSVTGNNVKDLLLHSLLEEKALSEAAEHLGKSKTDPEVMALAQHTYQGLARELSTQVQVDETYASEENRAQRAAAQEGLSKYTRMHLTGLSQAANTLGHTAALGMSQALVTHPAVLRGPADSSSAFPRELDSLKEHYCRLPSSVQGHTAMHSNRYAQEYEEIKMVGKGGYGKVYKVKHKLDNAFYAVKRIIISTSKLQKIRERGDQELQSILEEVRSLARFDHNNIVRYHGAWMEFASHVPDANEVPSVRVTRSDRLIEHPSQASFDDSPEDPLCNRSESLGFDPFERSALESGGIEFGYSDTGAGSELSVEHSMMQLKGKGRARRASQATIATISSTMSRLSVVPHADEQEQGTISKTFESTGEESDSMVTDSEAPNQLISTRYSGPVLTLNIQMSLYENDLASYLSVEKESDLTHCFHPCVSLEFLDTIIGGVEYLHENNVVHRDLKPANIFLSFSASRGAPAGSVDLSKCCTCPQRQCVHVTPRIGDFGLVAEIESLTTTHVGTEFYRPAVMGKVDDKLDVFALGVIGFELLERFETKSERAHVLTNLKRGQVPDEFASGCSMQEMLSRMIKGMVDEDGEKRWTCEEVRKEIGKIVSALRA</sequence>
<dbReference type="GO" id="GO:0005634">
    <property type="term" value="C:nucleus"/>
    <property type="evidence" value="ECO:0007669"/>
    <property type="project" value="TreeGrafter"/>
</dbReference>
<evidence type="ECO:0000256" key="1">
    <source>
        <dbReference type="ARBA" id="ARBA00022679"/>
    </source>
</evidence>
<dbReference type="InterPro" id="IPR011009">
    <property type="entry name" value="Kinase-like_dom_sf"/>
</dbReference>
<keyword evidence="2 6" id="KW-0547">Nucleotide-binding</keyword>
<dbReference type="Proteomes" id="UP001280581">
    <property type="component" value="Unassembled WGS sequence"/>
</dbReference>
<dbReference type="SUPFAM" id="SSF56112">
    <property type="entry name" value="Protein kinase-like (PK-like)"/>
    <property type="match status" value="1"/>
</dbReference>
<keyword evidence="10" id="KW-1185">Reference proteome</keyword>
<dbReference type="EMBL" id="WVTA01000010">
    <property type="protein sequence ID" value="KAK3203667.1"/>
    <property type="molecule type" value="Genomic_DNA"/>
</dbReference>
<name>A0AAN6LT95_9PLEO</name>
<keyword evidence="4 6" id="KW-0067">ATP-binding</keyword>
<evidence type="ECO:0000256" key="4">
    <source>
        <dbReference type="ARBA" id="ARBA00022840"/>
    </source>
</evidence>
<gene>
    <name evidence="9" type="ORF">GRF29_106g273232</name>
</gene>
<dbReference type="Gene3D" id="1.10.510.10">
    <property type="entry name" value="Transferase(Phosphotransferase) domain 1"/>
    <property type="match status" value="1"/>
</dbReference>
<accession>A0AAN6LT95</accession>
<comment type="similarity">
    <text evidence="5">Belongs to the protein kinase superfamily. Ser/Thr protein kinase family. GCN2 subfamily.</text>
</comment>
<proteinExistence type="inferred from homology"/>